<dbReference type="Pfam" id="PF00481">
    <property type="entry name" value="PP2C"/>
    <property type="match status" value="1"/>
</dbReference>
<dbReference type="RefSeq" id="XP_020086994.1">
    <property type="nucleotide sequence ID" value="XM_020231405.1"/>
</dbReference>
<evidence type="ECO:0000256" key="8">
    <source>
        <dbReference type="ARBA" id="ARBA00022912"/>
    </source>
</evidence>
<dbReference type="PROSITE" id="PS01032">
    <property type="entry name" value="PPM_1"/>
    <property type="match status" value="1"/>
</dbReference>
<dbReference type="GO" id="GO:0004722">
    <property type="term" value="F:protein serine/threonine phosphatase activity"/>
    <property type="evidence" value="ECO:0007669"/>
    <property type="project" value="UniProtKB-EC"/>
</dbReference>
<keyword evidence="6 12" id="KW-0378">Hydrolase</keyword>
<dbReference type="GO" id="GO:0046872">
    <property type="term" value="F:metal ion binding"/>
    <property type="evidence" value="ECO:0007669"/>
    <property type="project" value="UniProtKB-KW"/>
</dbReference>
<keyword evidence="7" id="KW-0460">Magnesium</keyword>
<dbReference type="GeneID" id="109709262"/>
<dbReference type="AlphaFoldDB" id="A0A6P5ETY1"/>
<evidence type="ECO:0000256" key="4">
    <source>
        <dbReference type="ARBA" id="ARBA00013081"/>
    </source>
</evidence>
<feature type="region of interest" description="Disordered" evidence="13">
    <location>
        <begin position="43"/>
        <end position="101"/>
    </location>
</feature>
<comment type="catalytic activity">
    <reaction evidence="10">
        <text>O-phospho-L-seryl-[protein] + H2O = L-seryl-[protein] + phosphate</text>
        <dbReference type="Rhea" id="RHEA:20629"/>
        <dbReference type="Rhea" id="RHEA-COMP:9863"/>
        <dbReference type="Rhea" id="RHEA-COMP:11604"/>
        <dbReference type="ChEBI" id="CHEBI:15377"/>
        <dbReference type="ChEBI" id="CHEBI:29999"/>
        <dbReference type="ChEBI" id="CHEBI:43474"/>
        <dbReference type="ChEBI" id="CHEBI:83421"/>
        <dbReference type="EC" id="3.1.3.16"/>
    </reaction>
</comment>
<evidence type="ECO:0000313" key="15">
    <source>
        <dbReference type="Proteomes" id="UP000515123"/>
    </source>
</evidence>
<dbReference type="InterPro" id="IPR015655">
    <property type="entry name" value="PP2C"/>
</dbReference>
<evidence type="ECO:0000313" key="16">
    <source>
        <dbReference type="RefSeq" id="XP_020086994.1"/>
    </source>
</evidence>
<evidence type="ECO:0000256" key="3">
    <source>
        <dbReference type="ARBA" id="ARBA00006702"/>
    </source>
</evidence>
<dbReference type="Gramene" id="Aco016843.1.mrna1">
    <property type="protein sequence ID" value="Aco016843.1.mrna1"/>
    <property type="gene ID" value="Aco016843.1.path1"/>
</dbReference>
<name>A0A6P5ETY1_ANACO</name>
<keyword evidence="15" id="KW-1185">Reference proteome</keyword>
<dbReference type="OrthoDB" id="10264738at2759"/>
<comment type="catalytic activity">
    <reaction evidence="11">
        <text>O-phospho-L-threonyl-[protein] + H2O = L-threonyl-[protein] + phosphate</text>
        <dbReference type="Rhea" id="RHEA:47004"/>
        <dbReference type="Rhea" id="RHEA-COMP:11060"/>
        <dbReference type="Rhea" id="RHEA-COMP:11605"/>
        <dbReference type="ChEBI" id="CHEBI:15377"/>
        <dbReference type="ChEBI" id="CHEBI:30013"/>
        <dbReference type="ChEBI" id="CHEBI:43474"/>
        <dbReference type="ChEBI" id="CHEBI:61977"/>
        <dbReference type="EC" id="3.1.3.16"/>
    </reaction>
</comment>
<dbReference type="SUPFAM" id="SSF81606">
    <property type="entry name" value="PP2C-like"/>
    <property type="match status" value="1"/>
</dbReference>
<dbReference type="CDD" id="cd00143">
    <property type="entry name" value="PP2Cc"/>
    <property type="match status" value="1"/>
</dbReference>
<dbReference type="InterPro" id="IPR000222">
    <property type="entry name" value="PP2C_BS"/>
</dbReference>
<protein>
    <recommendedName>
        <fullName evidence="4">protein-serine/threonine phosphatase</fullName>
        <ecNumber evidence="4">3.1.3.16</ecNumber>
    </recommendedName>
</protein>
<reference evidence="15" key="1">
    <citation type="journal article" date="2015" name="Nat. Genet.">
        <title>The pineapple genome and the evolution of CAM photosynthesis.</title>
        <authorList>
            <person name="Ming R."/>
            <person name="VanBuren R."/>
            <person name="Wai C.M."/>
            <person name="Tang H."/>
            <person name="Schatz M.C."/>
            <person name="Bowers J.E."/>
            <person name="Lyons E."/>
            <person name="Wang M.L."/>
            <person name="Chen J."/>
            <person name="Biggers E."/>
            <person name="Zhang J."/>
            <person name="Huang L."/>
            <person name="Zhang L."/>
            <person name="Miao W."/>
            <person name="Zhang J."/>
            <person name="Ye Z."/>
            <person name="Miao C."/>
            <person name="Lin Z."/>
            <person name="Wang H."/>
            <person name="Zhou H."/>
            <person name="Yim W.C."/>
            <person name="Priest H.D."/>
            <person name="Zheng C."/>
            <person name="Woodhouse M."/>
            <person name="Edger P.P."/>
            <person name="Guyot R."/>
            <person name="Guo H.B."/>
            <person name="Guo H."/>
            <person name="Zheng G."/>
            <person name="Singh R."/>
            <person name="Sharma A."/>
            <person name="Min X."/>
            <person name="Zheng Y."/>
            <person name="Lee H."/>
            <person name="Gurtowski J."/>
            <person name="Sedlazeck F.J."/>
            <person name="Harkess A."/>
            <person name="McKain M.R."/>
            <person name="Liao Z."/>
            <person name="Fang J."/>
            <person name="Liu J."/>
            <person name="Zhang X."/>
            <person name="Zhang Q."/>
            <person name="Hu W."/>
            <person name="Qin Y."/>
            <person name="Wang K."/>
            <person name="Chen L.Y."/>
            <person name="Shirley N."/>
            <person name="Lin Y.R."/>
            <person name="Liu L.Y."/>
            <person name="Hernandez A.G."/>
            <person name="Wright C.L."/>
            <person name="Bulone V."/>
            <person name="Tuskan G.A."/>
            <person name="Heath K."/>
            <person name="Zee F."/>
            <person name="Moore P.H."/>
            <person name="Sunkar R."/>
            <person name="Leebens-Mack J.H."/>
            <person name="Mockler T."/>
            <person name="Bennetzen J.L."/>
            <person name="Freeling M."/>
            <person name="Sankoff D."/>
            <person name="Paterson A.H."/>
            <person name="Zhu X."/>
            <person name="Yang X."/>
            <person name="Smith J.A."/>
            <person name="Cushman J.C."/>
            <person name="Paull R.E."/>
            <person name="Yu Q."/>
        </authorList>
    </citation>
    <scope>NUCLEOTIDE SEQUENCE [LARGE SCALE GENOMIC DNA]</scope>
    <source>
        <strain evidence="15">cv. F153</strain>
    </source>
</reference>
<evidence type="ECO:0000256" key="1">
    <source>
        <dbReference type="ARBA" id="ARBA00001936"/>
    </source>
</evidence>
<feature type="domain" description="PPM-type phosphatase" evidence="14">
    <location>
        <begin position="104"/>
        <end position="392"/>
    </location>
</feature>
<evidence type="ECO:0000256" key="13">
    <source>
        <dbReference type="SAM" id="MobiDB-lite"/>
    </source>
</evidence>
<dbReference type="Gene3D" id="3.60.40.10">
    <property type="entry name" value="PPM-type phosphatase domain"/>
    <property type="match status" value="1"/>
</dbReference>
<dbReference type="FunFam" id="3.60.40.10:FF:000046">
    <property type="entry name" value="Probable protein phosphatase 2C 9"/>
    <property type="match status" value="1"/>
</dbReference>
<evidence type="ECO:0000256" key="10">
    <source>
        <dbReference type="ARBA" id="ARBA00047761"/>
    </source>
</evidence>
<organism evidence="15 16">
    <name type="scientific">Ananas comosus</name>
    <name type="common">Pineapple</name>
    <name type="synonym">Ananas ananas</name>
    <dbReference type="NCBI Taxonomy" id="4615"/>
    <lineage>
        <taxon>Eukaryota</taxon>
        <taxon>Viridiplantae</taxon>
        <taxon>Streptophyta</taxon>
        <taxon>Embryophyta</taxon>
        <taxon>Tracheophyta</taxon>
        <taxon>Spermatophyta</taxon>
        <taxon>Magnoliopsida</taxon>
        <taxon>Liliopsida</taxon>
        <taxon>Poales</taxon>
        <taxon>Bromeliaceae</taxon>
        <taxon>Bromelioideae</taxon>
        <taxon>Ananas</taxon>
    </lineage>
</organism>
<evidence type="ECO:0000256" key="9">
    <source>
        <dbReference type="ARBA" id="ARBA00023211"/>
    </source>
</evidence>
<proteinExistence type="inferred from homology"/>
<dbReference type="InterPro" id="IPR036457">
    <property type="entry name" value="PPM-type-like_dom_sf"/>
</dbReference>
<evidence type="ECO:0000256" key="5">
    <source>
        <dbReference type="ARBA" id="ARBA00022723"/>
    </source>
</evidence>
<evidence type="ECO:0000256" key="12">
    <source>
        <dbReference type="RuleBase" id="RU003465"/>
    </source>
</evidence>
<evidence type="ECO:0000256" key="11">
    <source>
        <dbReference type="ARBA" id="ARBA00048336"/>
    </source>
</evidence>
<reference evidence="16" key="2">
    <citation type="submission" date="2025-08" db="UniProtKB">
        <authorList>
            <consortium name="RefSeq"/>
        </authorList>
    </citation>
    <scope>IDENTIFICATION</scope>
    <source>
        <tissue evidence="16">Leaf</tissue>
    </source>
</reference>
<comment type="cofactor">
    <cofactor evidence="1">
        <name>Mn(2+)</name>
        <dbReference type="ChEBI" id="CHEBI:29035"/>
    </cofactor>
</comment>
<dbReference type="PANTHER" id="PTHR47992">
    <property type="entry name" value="PROTEIN PHOSPHATASE"/>
    <property type="match status" value="1"/>
</dbReference>
<sequence length="397" mass="42538">MAEICCDVATGAEAATKEPCEASSRAARRRRIEMRRFRFVAGAEAMAPAEESRKKRPRAEGAASNPEGSASDGTVGSGSSGDMSGDPPRAAGSIEEERAHEGSRFGMISVCGRRREMEDAVSIRADFVRGGRFDFFGVFDGHGCSHVAMSCKDRMHEVVGEEIERLREGAPSPTQGGWREAMERSFSRMDAEVQGPGQGSGSRNPRCRCELQTRKCDAVGSTAVVAVVGPTRIVVANCGDSRAVLCRNGVPVPLSSDHKPDRPDELQRIQAAGGRVIYWDGARVLGVLAMSRAIGDSYLKPFVTSEPEVTVTERTEGDDYLILASDGLWDVVSNEMACDVVRTCLRGRGGGAANGERELGSDRACADAALLLTKLALARQSADNISVLVVDLRKRDL</sequence>
<dbReference type="InterPro" id="IPR001932">
    <property type="entry name" value="PPM-type_phosphatase-like_dom"/>
</dbReference>
<gene>
    <name evidence="16" type="primary">LOC109709262</name>
</gene>
<evidence type="ECO:0000259" key="14">
    <source>
        <dbReference type="PROSITE" id="PS51746"/>
    </source>
</evidence>
<keyword evidence="5" id="KW-0479">Metal-binding</keyword>
<dbReference type="EC" id="3.1.3.16" evidence="4"/>
<accession>A0A6P5ETY1</accession>
<dbReference type="PROSITE" id="PS51746">
    <property type="entry name" value="PPM_2"/>
    <property type="match status" value="1"/>
</dbReference>
<dbReference type="SMART" id="SM00331">
    <property type="entry name" value="PP2C_SIG"/>
    <property type="match status" value="1"/>
</dbReference>
<evidence type="ECO:0000256" key="2">
    <source>
        <dbReference type="ARBA" id="ARBA00001946"/>
    </source>
</evidence>
<evidence type="ECO:0000256" key="7">
    <source>
        <dbReference type="ARBA" id="ARBA00022842"/>
    </source>
</evidence>
<comment type="cofactor">
    <cofactor evidence="2">
        <name>Mg(2+)</name>
        <dbReference type="ChEBI" id="CHEBI:18420"/>
    </cofactor>
</comment>
<comment type="similarity">
    <text evidence="3 12">Belongs to the PP2C family.</text>
</comment>
<keyword evidence="9" id="KW-0464">Manganese</keyword>
<dbReference type="Proteomes" id="UP000515123">
    <property type="component" value="Linkage group 4"/>
</dbReference>
<evidence type="ECO:0000256" key="6">
    <source>
        <dbReference type="ARBA" id="ARBA00022801"/>
    </source>
</evidence>
<keyword evidence="8 12" id="KW-0904">Protein phosphatase</keyword>
<dbReference type="SMART" id="SM00332">
    <property type="entry name" value="PP2Cc"/>
    <property type="match status" value="1"/>
</dbReference>